<feature type="transmembrane region" description="Helical" evidence="13">
    <location>
        <begin position="33"/>
        <end position="56"/>
    </location>
</feature>
<accession>A0A2U2MVU6</accession>
<evidence type="ECO:0000256" key="12">
    <source>
        <dbReference type="PIRSR" id="PIRSR000178-1"/>
    </source>
</evidence>
<dbReference type="GO" id="GO:0006099">
    <property type="term" value="P:tricarboxylic acid cycle"/>
    <property type="evidence" value="ECO:0007669"/>
    <property type="project" value="InterPro"/>
</dbReference>
<dbReference type="PROSITE" id="PS01001">
    <property type="entry name" value="SDH_CYT_2"/>
    <property type="match status" value="1"/>
</dbReference>
<dbReference type="InterPro" id="IPR034804">
    <property type="entry name" value="SQR/QFR_C/D"/>
</dbReference>
<protein>
    <recommendedName>
        <fullName evidence="4">Succinate dehydrogenase cytochrome b556 subunit</fullName>
    </recommendedName>
</protein>
<proteinExistence type="inferred from homology"/>
<evidence type="ECO:0000256" key="13">
    <source>
        <dbReference type="SAM" id="Phobius"/>
    </source>
</evidence>
<keyword evidence="9 12" id="KW-0408">Iron</keyword>
<dbReference type="GO" id="GO:0016020">
    <property type="term" value="C:membrane"/>
    <property type="evidence" value="ECO:0007669"/>
    <property type="project" value="UniProtKB-SubCell"/>
</dbReference>
<comment type="subunit">
    <text evidence="11">Part of an enzyme complex containing four subunits: a flavoprotein, an iron-sulfur protein, plus two membrane-anchoring proteins, SdhC and SdhD. The complex can form homotrimers.</text>
</comment>
<evidence type="ECO:0000256" key="2">
    <source>
        <dbReference type="ARBA" id="ARBA00004141"/>
    </source>
</evidence>
<evidence type="ECO:0000256" key="11">
    <source>
        <dbReference type="ARBA" id="ARBA00025912"/>
    </source>
</evidence>
<evidence type="ECO:0000256" key="3">
    <source>
        <dbReference type="ARBA" id="ARBA00007244"/>
    </source>
</evidence>
<evidence type="ECO:0000256" key="8">
    <source>
        <dbReference type="ARBA" id="ARBA00022989"/>
    </source>
</evidence>
<evidence type="ECO:0000313" key="14">
    <source>
        <dbReference type="EMBL" id="PWG60952.1"/>
    </source>
</evidence>
<dbReference type="OrthoDB" id="9799441at2"/>
<dbReference type="Pfam" id="PF01127">
    <property type="entry name" value="Sdh_cyt"/>
    <property type="match status" value="1"/>
</dbReference>
<keyword evidence="7 12" id="KW-0479">Metal-binding</keyword>
<comment type="cofactor">
    <cofactor evidence="12">
        <name>heme</name>
        <dbReference type="ChEBI" id="CHEBI:30413"/>
    </cofactor>
    <text evidence="12">The heme is bound between the two transmembrane subunits.</text>
</comment>
<dbReference type="CDD" id="cd03499">
    <property type="entry name" value="SQR_TypeC_SdhC"/>
    <property type="match status" value="1"/>
</dbReference>
<evidence type="ECO:0000256" key="5">
    <source>
        <dbReference type="ARBA" id="ARBA00022617"/>
    </source>
</evidence>
<dbReference type="Gene3D" id="1.20.1300.10">
    <property type="entry name" value="Fumarate reductase/succinate dehydrogenase, transmembrane subunit"/>
    <property type="match status" value="1"/>
</dbReference>
<comment type="caution">
    <text evidence="14">The sequence shown here is derived from an EMBL/GenBank/DDBJ whole genome shotgun (WGS) entry which is preliminary data.</text>
</comment>
<evidence type="ECO:0000256" key="1">
    <source>
        <dbReference type="ARBA" id="ARBA00004050"/>
    </source>
</evidence>
<keyword evidence="6 13" id="KW-0812">Transmembrane</keyword>
<evidence type="ECO:0000256" key="6">
    <source>
        <dbReference type="ARBA" id="ARBA00022692"/>
    </source>
</evidence>
<evidence type="ECO:0000256" key="10">
    <source>
        <dbReference type="ARBA" id="ARBA00023136"/>
    </source>
</evidence>
<dbReference type="NCBIfam" id="TIGR02970">
    <property type="entry name" value="succ_dehyd_cytB"/>
    <property type="match status" value="1"/>
</dbReference>
<dbReference type="PIRSF" id="PIRSF000178">
    <property type="entry name" value="SDH_cyt_b560"/>
    <property type="match status" value="1"/>
</dbReference>
<organism evidence="14 15">
    <name type="scientific">Sediminicurvatus halobius</name>
    <dbReference type="NCBI Taxonomy" id="2182432"/>
    <lineage>
        <taxon>Bacteria</taxon>
        <taxon>Pseudomonadati</taxon>
        <taxon>Pseudomonadota</taxon>
        <taxon>Gammaproteobacteria</taxon>
        <taxon>Chromatiales</taxon>
        <taxon>Ectothiorhodospiraceae</taxon>
        <taxon>Sediminicurvatus</taxon>
    </lineage>
</organism>
<dbReference type="SUPFAM" id="SSF81343">
    <property type="entry name" value="Fumarate reductase respiratory complex transmembrane subunits"/>
    <property type="match status" value="1"/>
</dbReference>
<comment type="similarity">
    <text evidence="3">Belongs to the cytochrome b560 family.</text>
</comment>
<comment type="function">
    <text evidence="1">Membrane-anchoring subunit of succinate dehydrogenase (SDH).</text>
</comment>
<evidence type="ECO:0000256" key="4">
    <source>
        <dbReference type="ARBA" id="ARBA00020076"/>
    </source>
</evidence>
<gene>
    <name evidence="14" type="primary">sdhC</name>
    <name evidence="14" type="ORF">DEM34_18980</name>
</gene>
<dbReference type="GO" id="GO:0046872">
    <property type="term" value="F:metal ion binding"/>
    <property type="evidence" value="ECO:0007669"/>
    <property type="project" value="UniProtKB-KW"/>
</dbReference>
<evidence type="ECO:0000313" key="15">
    <source>
        <dbReference type="Proteomes" id="UP000245474"/>
    </source>
</evidence>
<reference evidence="14 15" key="1">
    <citation type="submission" date="2018-05" db="EMBL/GenBank/DDBJ databases">
        <title>Spiribacter halobius sp. nov., a moderately halophilic bacterium isolated from marine solar saltern.</title>
        <authorList>
            <person name="Zheng W.-S."/>
            <person name="Lu D.-C."/>
            <person name="Du Z.-J."/>
        </authorList>
    </citation>
    <scope>NUCLEOTIDE SEQUENCE [LARGE SCALE GENOMIC DNA]</scope>
    <source>
        <strain evidence="14 15">E85</strain>
    </source>
</reference>
<evidence type="ECO:0000256" key="7">
    <source>
        <dbReference type="ARBA" id="ARBA00022723"/>
    </source>
</evidence>
<feature type="transmembrane region" description="Helical" evidence="13">
    <location>
        <begin position="103"/>
        <end position="127"/>
    </location>
</feature>
<keyword evidence="5 12" id="KW-0349">Heme</keyword>
<dbReference type="InterPro" id="IPR018495">
    <property type="entry name" value="Succ_DH_cyt_bsu_CS"/>
</dbReference>
<evidence type="ECO:0000256" key="9">
    <source>
        <dbReference type="ARBA" id="ARBA00023004"/>
    </source>
</evidence>
<comment type="subcellular location">
    <subcellularLocation>
        <location evidence="2">Membrane</location>
        <topology evidence="2">Multi-pass membrane protein</topology>
    </subcellularLocation>
</comment>
<dbReference type="PANTHER" id="PTHR10978:SF5">
    <property type="entry name" value="SUCCINATE DEHYDROGENASE CYTOCHROME B560 SUBUNIT, MITOCHONDRIAL"/>
    <property type="match status" value="1"/>
</dbReference>
<dbReference type="PROSITE" id="PS01000">
    <property type="entry name" value="SDH_CYT_1"/>
    <property type="match status" value="1"/>
</dbReference>
<sequence length="133" mass="14396">MAADRRRPLSPHVQVYRPQLTSVLSILHRLSGLLLGLAAPAFVLWLAAVAAGPFWYATARALLSGPVGRVALLVVVFAFFYHLCNGVRHLAWDAGYGFELRRIYASGWTVVLASLLLTALTALLALLPWGASS</sequence>
<name>A0A2U2MVU6_9GAMM</name>
<keyword evidence="8 13" id="KW-1133">Transmembrane helix</keyword>
<keyword evidence="15" id="KW-1185">Reference proteome</keyword>
<feature type="transmembrane region" description="Helical" evidence="13">
    <location>
        <begin position="62"/>
        <end position="83"/>
    </location>
</feature>
<dbReference type="EMBL" id="QFFI01000062">
    <property type="protein sequence ID" value="PWG60952.1"/>
    <property type="molecule type" value="Genomic_DNA"/>
</dbReference>
<feature type="binding site" description="axial binding residue" evidence="12">
    <location>
        <position position="82"/>
    </location>
    <ligand>
        <name>heme</name>
        <dbReference type="ChEBI" id="CHEBI:30413"/>
        <note>ligand shared with second transmembrane subunit</note>
    </ligand>
    <ligandPart>
        <name>Fe</name>
        <dbReference type="ChEBI" id="CHEBI:18248"/>
    </ligandPart>
</feature>
<dbReference type="Proteomes" id="UP000245474">
    <property type="component" value="Unassembled WGS sequence"/>
</dbReference>
<dbReference type="AlphaFoldDB" id="A0A2U2MVU6"/>
<keyword evidence="10 13" id="KW-0472">Membrane</keyword>
<dbReference type="GO" id="GO:0009055">
    <property type="term" value="F:electron transfer activity"/>
    <property type="evidence" value="ECO:0007669"/>
    <property type="project" value="InterPro"/>
</dbReference>
<dbReference type="RefSeq" id="WP_109680391.1">
    <property type="nucleotide sequence ID" value="NZ_CP086615.1"/>
</dbReference>
<dbReference type="InterPro" id="IPR000701">
    <property type="entry name" value="SuccDH_FuR_B_TM-su"/>
</dbReference>
<dbReference type="PANTHER" id="PTHR10978">
    <property type="entry name" value="SUCCINATE DEHYDROGENASE CYTOCHROME B560 SUBUNIT"/>
    <property type="match status" value="1"/>
</dbReference>
<dbReference type="InterPro" id="IPR014314">
    <property type="entry name" value="Succ_DH_cytb556"/>
</dbReference>